<dbReference type="InterPro" id="IPR021520">
    <property type="entry name" value="Stealth_CR2"/>
</dbReference>
<proteinExistence type="predicted"/>
<evidence type="ECO:0000313" key="4">
    <source>
        <dbReference type="Proteomes" id="UP000318053"/>
    </source>
</evidence>
<dbReference type="PANTHER" id="PTHR37909">
    <property type="entry name" value="S-ADENOSYL-L-METHIONINE-DEPENDENT METHYLTRANSFERASES SUPERFAMILY PROTEIN"/>
    <property type="match status" value="1"/>
</dbReference>
<dbReference type="Proteomes" id="UP000318053">
    <property type="component" value="Unassembled WGS sequence"/>
</dbReference>
<feature type="compositionally biased region" description="Polar residues" evidence="1">
    <location>
        <begin position="258"/>
        <end position="269"/>
    </location>
</feature>
<dbReference type="OrthoDB" id="292252at2"/>
<dbReference type="Gene3D" id="3.40.50.150">
    <property type="entry name" value="Vaccinia Virus protein VP39"/>
    <property type="match status" value="1"/>
</dbReference>
<evidence type="ECO:0000259" key="2">
    <source>
        <dbReference type="Pfam" id="PF11380"/>
    </source>
</evidence>
<dbReference type="AlphaFoldDB" id="A0A5C5WZL2"/>
<dbReference type="EMBL" id="SJPK01000024">
    <property type="protein sequence ID" value="TWT55531.1"/>
    <property type="molecule type" value="Genomic_DNA"/>
</dbReference>
<dbReference type="GO" id="GO:0016772">
    <property type="term" value="F:transferase activity, transferring phosphorus-containing groups"/>
    <property type="evidence" value="ECO:0007669"/>
    <property type="project" value="InterPro"/>
</dbReference>
<feature type="domain" description="Stealth protein CR2 conserved region 2" evidence="2">
    <location>
        <begin position="13"/>
        <end position="106"/>
    </location>
</feature>
<organism evidence="3 4">
    <name type="scientific">Allorhodopirellula solitaria</name>
    <dbReference type="NCBI Taxonomy" id="2527987"/>
    <lineage>
        <taxon>Bacteria</taxon>
        <taxon>Pseudomonadati</taxon>
        <taxon>Planctomycetota</taxon>
        <taxon>Planctomycetia</taxon>
        <taxon>Pirellulales</taxon>
        <taxon>Pirellulaceae</taxon>
        <taxon>Allorhodopirellula</taxon>
    </lineage>
</organism>
<dbReference type="Pfam" id="PF11380">
    <property type="entry name" value="Stealth_CR2"/>
    <property type="match status" value="1"/>
</dbReference>
<evidence type="ECO:0000256" key="1">
    <source>
        <dbReference type="SAM" id="MobiDB-lite"/>
    </source>
</evidence>
<evidence type="ECO:0000313" key="3">
    <source>
        <dbReference type="EMBL" id="TWT55531.1"/>
    </source>
</evidence>
<reference evidence="3 4" key="1">
    <citation type="submission" date="2019-02" db="EMBL/GenBank/DDBJ databases">
        <title>Deep-cultivation of Planctomycetes and their phenomic and genomic characterization uncovers novel biology.</title>
        <authorList>
            <person name="Wiegand S."/>
            <person name="Jogler M."/>
            <person name="Boedeker C."/>
            <person name="Pinto D."/>
            <person name="Vollmers J."/>
            <person name="Rivas-Marin E."/>
            <person name="Kohn T."/>
            <person name="Peeters S.H."/>
            <person name="Heuer A."/>
            <person name="Rast P."/>
            <person name="Oberbeckmann S."/>
            <person name="Bunk B."/>
            <person name="Jeske O."/>
            <person name="Meyerdierks A."/>
            <person name="Storesund J.E."/>
            <person name="Kallscheuer N."/>
            <person name="Luecker S."/>
            <person name="Lage O.M."/>
            <person name="Pohl T."/>
            <person name="Merkel B.J."/>
            <person name="Hornburger P."/>
            <person name="Mueller R.-W."/>
            <person name="Bruemmer F."/>
            <person name="Labrenz M."/>
            <person name="Spormann A.M."/>
            <person name="Op Den Camp H."/>
            <person name="Overmann J."/>
            <person name="Amann R."/>
            <person name="Jetten M.S.M."/>
            <person name="Mascher T."/>
            <person name="Medema M.H."/>
            <person name="Devos D.P."/>
            <person name="Kaster A.-K."/>
            <person name="Ovreas L."/>
            <person name="Rohde M."/>
            <person name="Galperin M.Y."/>
            <person name="Jogler C."/>
        </authorList>
    </citation>
    <scope>NUCLEOTIDE SEQUENCE [LARGE SCALE GENOMIC DNA]</scope>
    <source>
        <strain evidence="3 4">CA85</strain>
    </source>
</reference>
<feature type="region of interest" description="Disordered" evidence="1">
    <location>
        <begin position="252"/>
        <end position="282"/>
    </location>
</feature>
<dbReference type="Pfam" id="PF13578">
    <property type="entry name" value="Methyltransf_24"/>
    <property type="match status" value="1"/>
</dbReference>
<dbReference type="PANTHER" id="PTHR37909:SF1">
    <property type="entry name" value="S-ADENOSYL-L-METHIONINE-DEPENDENT METHYLTRANSFERASES SUPERFAMILY PROTEIN"/>
    <property type="match status" value="1"/>
</dbReference>
<gene>
    <name evidence="3" type="ORF">CA85_48840</name>
</gene>
<keyword evidence="4" id="KW-1185">Reference proteome</keyword>
<accession>A0A5C5WZL2</accession>
<comment type="caution">
    <text evidence="3">The sequence shown here is derived from an EMBL/GenBank/DDBJ whole genome shotgun (WGS) entry which is preliminary data.</text>
</comment>
<dbReference type="RefSeq" id="WP_146393719.1">
    <property type="nucleotide sequence ID" value="NZ_SJPK01000024.1"/>
</dbReference>
<sequence>MDALYFYRHSQHDDLELRYSLRSLAKHAPWLDKIWIFGDRPVFLADSQTFVEHVPHEAMADLGSYRTPMTNFFIMLLASSHIPDLADEYIWLCDDFICLNELSPESARSCRYIDDLRNVQNRGTGLWAESLWRTYDLLVRLGYPTYNFETHTPTFYRKQWVQDAYEDFQDFVTQDRWYGMLGPTAVLNHACLHGPMDLVHRGDEGGYVGFHGEQPTGEQVRTDCQDKSFLNFDDGAFGPALVNYLDHVLPEPSPAEISDQSGDLPTTESLRSHIPTDTQRGRFPSPMVATRALLGDWLNDVGLRGHGVLIGDQHGRFAETLLRRWRCRQLDCIDAWVCRLDDAQHVDKNNLPQWKIDHAYNETRRRLGSFASRCHIRREVPAEAAGRYADRSLCLVYLDEQHYFQAVWDHLEIWSKKVRPGGILAGHDYLDGVLPSGNFEVKSAVDQWARERSLTVHCTGEEVWRSWIIQIP</sequence>
<protein>
    <recommendedName>
        <fullName evidence="2">Stealth protein CR2 conserved region 2 domain-containing protein</fullName>
    </recommendedName>
</protein>
<name>A0A5C5WZL2_9BACT</name>
<dbReference type="InterPro" id="IPR029063">
    <property type="entry name" value="SAM-dependent_MTases_sf"/>
</dbReference>